<dbReference type="GO" id="GO:0005975">
    <property type="term" value="P:carbohydrate metabolic process"/>
    <property type="evidence" value="ECO:0007669"/>
    <property type="project" value="InterPro"/>
</dbReference>
<proteinExistence type="inferred from homology"/>
<comment type="catalytic activity">
    <reaction evidence="1">
        <text>Hydrolysis of terminal, non-reducing beta-D-glucosyl residues with release of beta-D-glucose.</text>
        <dbReference type="EC" id="3.2.1.21"/>
    </reaction>
</comment>
<accession>A0A699XFI4</accession>
<evidence type="ECO:0000259" key="6">
    <source>
        <dbReference type="Pfam" id="PF01915"/>
    </source>
</evidence>
<keyword evidence="4" id="KW-0378">Hydrolase</keyword>
<evidence type="ECO:0000256" key="3">
    <source>
        <dbReference type="ARBA" id="ARBA00012744"/>
    </source>
</evidence>
<dbReference type="AlphaFoldDB" id="A0A699XFI4"/>
<dbReference type="EC" id="3.2.1.21" evidence="3"/>
<comment type="similarity">
    <text evidence="2">Belongs to the glycosyl hydrolase 3 family.</text>
</comment>
<protein>
    <recommendedName>
        <fullName evidence="3">beta-glucosidase</fullName>
        <ecNumber evidence="3">3.2.1.21</ecNumber>
    </recommendedName>
</protein>
<dbReference type="EMBL" id="BKCJ011838029">
    <property type="protein sequence ID" value="GFD57180.1"/>
    <property type="molecule type" value="Genomic_DNA"/>
</dbReference>
<dbReference type="PANTHER" id="PTHR42715:SF10">
    <property type="entry name" value="BETA-GLUCOSIDASE"/>
    <property type="match status" value="1"/>
</dbReference>
<sequence length="89" mass="9265">VAAAKAADVVIYVGGSIHGYDYTKWSDNAYDAEGVDKPDLKMPFGQDALVQAVLAANPNTVVVLLGGGPIETSAWTGQAKAIVEAWYPG</sequence>
<evidence type="ECO:0000256" key="5">
    <source>
        <dbReference type="ARBA" id="ARBA00023295"/>
    </source>
</evidence>
<dbReference type="Gene3D" id="3.40.50.1700">
    <property type="entry name" value="Glycoside hydrolase family 3 C-terminal domain"/>
    <property type="match status" value="1"/>
</dbReference>
<evidence type="ECO:0000256" key="1">
    <source>
        <dbReference type="ARBA" id="ARBA00000448"/>
    </source>
</evidence>
<keyword evidence="5" id="KW-0326">Glycosidase</keyword>
<feature type="non-terminal residue" evidence="7">
    <location>
        <position position="1"/>
    </location>
</feature>
<name>A0A699XFI4_TANCI</name>
<dbReference type="InterPro" id="IPR002772">
    <property type="entry name" value="Glyco_hydro_3_C"/>
</dbReference>
<feature type="domain" description="Glycoside hydrolase family 3 C-terminal" evidence="6">
    <location>
        <begin position="1"/>
        <end position="89"/>
    </location>
</feature>
<dbReference type="InterPro" id="IPR036881">
    <property type="entry name" value="Glyco_hydro_3_C_sf"/>
</dbReference>
<feature type="non-terminal residue" evidence="7">
    <location>
        <position position="89"/>
    </location>
</feature>
<gene>
    <name evidence="7" type="ORF">Tci_929149</name>
</gene>
<dbReference type="PANTHER" id="PTHR42715">
    <property type="entry name" value="BETA-GLUCOSIDASE"/>
    <property type="match status" value="1"/>
</dbReference>
<organism evidence="7">
    <name type="scientific">Tanacetum cinerariifolium</name>
    <name type="common">Dalmatian daisy</name>
    <name type="synonym">Chrysanthemum cinerariifolium</name>
    <dbReference type="NCBI Taxonomy" id="118510"/>
    <lineage>
        <taxon>Eukaryota</taxon>
        <taxon>Viridiplantae</taxon>
        <taxon>Streptophyta</taxon>
        <taxon>Embryophyta</taxon>
        <taxon>Tracheophyta</taxon>
        <taxon>Spermatophyta</taxon>
        <taxon>Magnoliopsida</taxon>
        <taxon>eudicotyledons</taxon>
        <taxon>Gunneridae</taxon>
        <taxon>Pentapetalae</taxon>
        <taxon>asterids</taxon>
        <taxon>campanulids</taxon>
        <taxon>Asterales</taxon>
        <taxon>Asteraceae</taxon>
        <taxon>Asteroideae</taxon>
        <taxon>Anthemideae</taxon>
        <taxon>Anthemidinae</taxon>
        <taxon>Tanacetum</taxon>
    </lineage>
</organism>
<dbReference type="Pfam" id="PF01915">
    <property type="entry name" value="Glyco_hydro_3_C"/>
    <property type="match status" value="1"/>
</dbReference>
<comment type="caution">
    <text evidence="7">The sequence shown here is derived from an EMBL/GenBank/DDBJ whole genome shotgun (WGS) entry which is preliminary data.</text>
</comment>
<evidence type="ECO:0000313" key="7">
    <source>
        <dbReference type="EMBL" id="GFD57180.1"/>
    </source>
</evidence>
<evidence type="ECO:0000256" key="4">
    <source>
        <dbReference type="ARBA" id="ARBA00022801"/>
    </source>
</evidence>
<reference evidence="7" key="1">
    <citation type="journal article" date="2019" name="Sci. Rep.">
        <title>Draft genome of Tanacetum cinerariifolium, the natural source of mosquito coil.</title>
        <authorList>
            <person name="Yamashiro T."/>
            <person name="Shiraishi A."/>
            <person name="Satake H."/>
            <person name="Nakayama K."/>
        </authorList>
    </citation>
    <scope>NUCLEOTIDE SEQUENCE</scope>
</reference>
<dbReference type="SUPFAM" id="SSF52279">
    <property type="entry name" value="Beta-D-glucan exohydrolase, C-terminal domain"/>
    <property type="match status" value="1"/>
</dbReference>
<evidence type="ECO:0000256" key="2">
    <source>
        <dbReference type="ARBA" id="ARBA00005336"/>
    </source>
</evidence>
<dbReference type="GO" id="GO:0008422">
    <property type="term" value="F:beta-glucosidase activity"/>
    <property type="evidence" value="ECO:0007669"/>
    <property type="project" value="UniProtKB-EC"/>
</dbReference>
<dbReference type="InterPro" id="IPR050288">
    <property type="entry name" value="Cellulose_deg_GH3"/>
</dbReference>